<dbReference type="InterPro" id="IPR036318">
    <property type="entry name" value="FAD-bd_PCMH-like_sf"/>
</dbReference>
<gene>
    <name evidence="3" type="ORF">SAMN05421508_10865</name>
</gene>
<keyword evidence="1" id="KW-0274">FAD</keyword>
<dbReference type="GO" id="GO:0016899">
    <property type="term" value="F:oxidoreductase activity, acting on the CH-OH group of donors, oxygen as acceptor"/>
    <property type="evidence" value="ECO:0007669"/>
    <property type="project" value="InterPro"/>
</dbReference>
<sequence length="440" mass="47561">MLQQRTVTSWGNVRKGRHLTAAPAFRDDVPAAVAALVGAGNGLLPYGLGRSYGDSCLNVGGGLIETTRLDRVLAFDTEAGILRAEAGLSLDALHRITVPRGWFVPVTPGTRFVTLGGAVANDVHGKNHHLAGSFGCHVRRLALRRSDGTLMECGPDCETGLFRATIGGLGLTGLIESVEITLVPLASAEVEVENIPFDRLEAFFDLSADSADWPYTVAWVDCLARPPHLGRGIFSRGRPAADGPLTATPPGRPLTMPLEAPSGLINGLTVRAFNALYYRRPGARYCGRSHFQPFFYPLDGILRWNRMYGAAGFYQYQCVVPPDTARTAVPRLLDAISRAGEASFLAVLKTFGDVPPPGLLSFPGPGTTLALDFPNRGRSTLRLMTALDDIVRKAGGRLYPAKDARMPADLFRSGYPQWRAFAEYRDPAFASDLWRRVGAV</sequence>
<name>A0A286GUE3_9PROT</name>
<organism evidence="3 4">
    <name type="scientific">Caenispirillum bisanense</name>
    <dbReference type="NCBI Taxonomy" id="414052"/>
    <lineage>
        <taxon>Bacteria</taxon>
        <taxon>Pseudomonadati</taxon>
        <taxon>Pseudomonadota</taxon>
        <taxon>Alphaproteobacteria</taxon>
        <taxon>Rhodospirillales</taxon>
        <taxon>Novispirillaceae</taxon>
        <taxon>Caenispirillum</taxon>
    </lineage>
</organism>
<accession>A0A286GUE3</accession>
<dbReference type="AlphaFoldDB" id="A0A286GUE3"/>
<feature type="domain" description="FAD-binding PCMH-type" evidence="2">
    <location>
        <begin position="13"/>
        <end position="185"/>
    </location>
</feature>
<dbReference type="Proteomes" id="UP000219621">
    <property type="component" value="Unassembled WGS sequence"/>
</dbReference>
<dbReference type="EMBL" id="OCNJ01000008">
    <property type="protein sequence ID" value="SOD98729.1"/>
    <property type="molecule type" value="Genomic_DNA"/>
</dbReference>
<evidence type="ECO:0000313" key="4">
    <source>
        <dbReference type="Proteomes" id="UP000219621"/>
    </source>
</evidence>
<evidence type="ECO:0000256" key="1">
    <source>
        <dbReference type="ARBA" id="ARBA00022827"/>
    </source>
</evidence>
<proteinExistence type="predicted"/>
<protein>
    <submittedName>
        <fullName evidence="3">FAD/FMN-containing dehydrogenase</fullName>
    </submittedName>
</protein>
<dbReference type="InterPro" id="IPR006094">
    <property type="entry name" value="Oxid_FAD_bind_N"/>
</dbReference>
<reference evidence="3 4" key="1">
    <citation type="submission" date="2017-09" db="EMBL/GenBank/DDBJ databases">
        <authorList>
            <person name="Ehlers B."/>
            <person name="Leendertz F.H."/>
        </authorList>
    </citation>
    <scope>NUCLEOTIDE SEQUENCE [LARGE SCALE GENOMIC DNA]</scope>
    <source>
        <strain evidence="3 4">USBA 140</strain>
    </source>
</reference>
<dbReference type="PROSITE" id="PS51387">
    <property type="entry name" value="FAD_PCMH"/>
    <property type="match status" value="1"/>
</dbReference>
<dbReference type="OrthoDB" id="143770at2"/>
<evidence type="ECO:0000313" key="3">
    <source>
        <dbReference type="EMBL" id="SOD98729.1"/>
    </source>
</evidence>
<keyword evidence="4" id="KW-1185">Reference proteome</keyword>
<dbReference type="InterPro" id="IPR016169">
    <property type="entry name" value="FAD-bd_PCMH_sub2"/>
</dbReference>
<keyword evidence="1" id="KW-0285">Flavoprotein</keyword>
<dbReference type="Pfam" id="PF01565">
    <property type="entry name" value="FAD_binding_4"/>
    <property type="match status" value="1"/>
</dbReference>
<dbReference type="PANTHER" id="PTHR43762">
    <property type="entry name" value="L-GULONOLACTONE OXIDASE"/>
    <property type="match status" value="1"/>
</dbReference>
<dbReference type="PANTHER" id="PTHR43762:SF1">
    <property type="entry name" value="D-ARABINONO-1,4-LACTONE OXIDASE"/>
    <property type="match status" value="1"/>
</dbReference>
<dbReference type="InterPro" id="IPR010031">
    <property type="entry name" value="FAD_lactone_oxidase-like"/>
</dbReference>
<dbReference type="SUPFAM" id="SSF56176">
    <property type="entry name" value="FAD-binding/transporter-associated domain-like"/>
    <property type="match status" value="1"/>
</dbReference>
<dbReference type="InterPro" id="IPR016166">
    <property type="entry name" value="FAD-bd_PCMH"/>
</dbReference>
<dbReference type="Gene3D" id="3.30.465.10">
    <property type="match status" value="1"/>
</dbReference>
<evidence type="ECO:0000259" key="2">
    <source>
        <dbReference type="PROSITE" id="PS51387"/>
    </source>
</evidence>
<dbReference type="GO" id="GO:0071949">
    <property type="term" value="F:FAD binding"/>
    <property type="evidence" value="ECO:0007669"/>
    <property type="project" value="InterPro"/>
</dbReference>